<dbReference type="Pfam" id="PF01810">
    <property type="entry name" value="LysE"/>
    <property type="match status" value="1"/>
</dbReference>
<dbReference type="EMBL" id="CP044399">
    <property type="protein sequence ID" value="QFI38971.1"/>
    <property type="molecule type" value="Genomic_DNA"/>
</dbReference>
<dbReference type="PIRSF" id="PIRSF006324">
    <property type="entry name" value="LeuE"/>
    <property type="match status" value="1"/>
</dbReference>
<dbReference type="KEGG" id="mmaa:FR932_14445"/>
<feature type="transmembrane region" description="Helical" evidence="6">
    <location>
        <begin position="78"/>
        <end position="95"/>
    </location>
</feature>
<evidence type="ECO:0000256" key="6">
    <source>
        <dbReference type="SAM" id="Phobius"/>
    </source>
</evidence>
<dbReference type="AlphaFoldDB" id="A0A5J6WNT0"/>
<keyword evidence="8" id="KW-1185">Reference proteome</keyword>
<evidence type="ECO:0000313" key="8">
    <source>
        <dbReference type="Proteomes" id="UP000327424"/>
    </source>
</evidence>
<evidence type="ECO:0000256" key="3">
    <source>
        <dbReference type="ARBA" id="ARBA00022692"/>
    </source>
</evidence>
<dbReference type="GO" id="GO:0042970">
    <property type="term" value="F:homoserine transmembrane transporter activity"/>
    <property type="evidence" value="ECO:0007669"/>
    <property type="project" value="TreeGrafter"/>
</dbReference>
<feature type="transmembrane region" description="Helical" evidence="6">
    <location>
        <begin position="123"/>
        <end position="144"/>
    </location>
</feature>
<dbReference type="PANTHER" id="PTHR30086:SF5">
    <property type="entry name" value="HOMOGENTISATE EXPORT PROTEIN"/>
    <property type="match status" value="1"/>
</dbReference>
<accession>A0A5J6WNT0</accession>
<evidence type="ECO:0000313" key="7">
    <source>
        <dbReference type="EMBL" id="QFI38971.1"/>
    </source>
</evidence>
<dbReference type="GO" id="GO:0005886">
    <property type="term" value="C:plasma membrane"/>
    <property type="evidence" value="ECO:0007669"/>
    <property type="project" value="UniProtKB-SubCell"/>
</dbReference>
<reference evidence="7 8" key="1">
    <citation type="submission" date="2019-09" db="EMBL/GenBank/DDBJ databases">
        <title>Hybrid Assembly of the complete Genome of the Deep-Sea Bacterium Moritella marina from long Nanopore and Illumina reads.</title>
        <authorList>
            <person name="Magin S."/>
            <person name="Georgoulis A."/>
            <person name="Papadimitriou K."/>
            <person name="Iliakis G."/>
            <person name="Vorgias C.E."/>
        </authorList>
    </citation>
    <scope>NUCLEOTIDE SEQUENCE [LARGE SCALE GENOMIC DNA]</scope>
    <source>
        <strain evidence="7 8">MP-1</strain>
    </source>
</reference>
<protein>
    <submittedName>
        <fullName evidence="7">LysE family translocator</fullName>
    </submittedName>
</protein>
<feature type="transmembrane region" description="Helical" evidence="6">
    <location>
        <begin position="51"/>
        <end position="72"/>
    </location>
</feature>
<sequence length="210" mass="22791">MMSAIDLQLLALFIPTFFFVSITPGMCMTLSMTLGMTIGVKRSLHMMWGELLGVGLVAVSAVIGVATIMLKYPNAFSALKYLGGSYLIYLGIQMWRSKGKLAISDNPGSENLMKPFQLASQGFVTAIANPKGWVFMISLLPPFINPTQALTPQLSVLVAIILITEFSCLLMYASGGQTLRLFLQKSNNVRLLNKIAGSLMVFVGIWLATG</sequence>
<dbReference type="OrthoDB" id="9804822at2"/>
<keyword evidence="2" id="KW-1003">Cell membrane</keyword>
<gene>
    <name evidence="7" type="ORF">FR932_14445</name>
</gene>
<evidence type="ECO:0000256" key="1">
    <source>
        <dbReference type="ARBA" id="ARBA00004651"/>
    </source>
</evidence>
<evidence type="ECO:0000256" key="2">
    <source>
        <dbReference type="ARBA" id="ARBA00022475"/>
    </source>
</evidence>
<dbReference type="Proteomes" id="UP000327424">
    <property type="component" value="Chromosome"/>
</dbReference>
<keyword evidence="5 6" id="KW-0472">Membrane</keyword>
<feature type="transmembrane region" description="Helical" evidence="6">
    <location>
        <begin position="12"/>
        <end position="39"/>
    </location>
</feature>
<keyword evidence="4 6" id="KW-1133">Transmembrane helix</keyword>
<dbReference type="InterPro" id="IPR001123">
    <property type="entry name" value="LeuE-type"/>
</dbReference>
<keyword evidence="3 6" id="KW-0812">Transmembrane</keyword>
<organism evidence="7 8">
    <name type="scientific">Moritella marina ATCC 15381</name>
    <dbReference type="NCBI Taxonomy" id="1202962"/>
    <lineage>
        <taxon>Bacteria</taxon>
        <taxon>Pseudomonadati</taxon>
        <taxon>Pseudomonadota</taxon>
        <taxon>Gammaproteobacteria</taxon>
        <taxon>Alteromonadales</taxon>
        <taxon>Moritellaceae</taxon>
        <taxon>Moritella</taxon>
    </lineage>
</organism>
<dbReference type="PANTHER" id="PTHR30086">
    <property type="entry name" value="ARGININE EXPORTER PROTEIN ARGO"/>
    <property type="match status" value="1"/>
</dbReference>
<name>A0A5J6WNT0_MORMI</name>
<comment type="subcellular location">
    <subcellularLocation>
        <location evidence="1">Cell membrane</location>
        <topology evidence="1">Multi-pass membrane protein</topology>
    </subcellularLocation>
</comment>
<evidence type="ECO:0000256" key="5">
    <source>
        <dbReference type="ARBA" id="ARBA00023136"/>
    </source>
</evidence>
<proteinExistence type="predicted"/>
<feature type="transmembrane region" description="Helical" evidence="6">
    <location>
        <begin position="191"/>
        <end position="209"/>
    </location>
</feature>
<feature type="transmembrane region" description="Helical" evidence="6">
    <location>
        <begin position="150"/>
        <end position="170"/>
    </location>
</feature>
<evidence type="ECO:0000256" key="4">
    <source>
        <dbReference type="ARBA" id="ARBA00022989"/>
    </source>
</evidence>